<gene>
    <name evidence="9" type="ORF">FD16_GL000367</name>
</gene>
<protein>
    <submittedName>
        <fullName evidence="9">1,4-dihydroxy-2-naphthoate octaprenyltransferase</fullName>
    </submittedName>
</protein>
<dbReference type="PIRSF" id="PIRSF005355">
    <property type="entry name" value="UBIAD1"/>
    <property type="match status" value="1"/>
</dbReference>
<dbReference type="GO" id="GO:0042371">
    <property type="term" value="P:vitamin K biosynthetic process"/>
    <property type="evidence" value="ECO:0007669"/>
    <property type="project" value="TreeGrafter"/>
</dbReference>
<sequence length="305" mass="34995">MIQLSLPVFFELVEIKAKTASVLPFLLGVCFSWYNYQSIHIWYVLLFFVAMFIFNMAVDILDNYNDYHHAVKGYDYKQKTNIIGREHLSVRLVFTIMMSMITISALMGIYLATKVGWSILWMGLWCYAVGILYSSGPRPLSSLPVGEFFSGFTMGFMILLICVYINTYQIFMWNSLMLSSILLVSLPSVLWIANLMLANNICDLDEDVKNHRHTIVYYLGQQRSVVFFVVLNVLAYLSLILAVFVGIAPWFTLFALVSLPFVIKQVRLFWHRQVKKETFICAVRILAVGTFSQVITYLIGLAISL</sequence>
<dbReference type="PANTHER" id="PTHR13929:SF0">
    <property type="entry name" value="UBIA PRENYLTRANSFERASE DOMAIN-CONTAINING PROTEIN 1"/>
    <property type="match status" value="1"/>
</dbReference>
<dbReference type="InterPro" id="IPR044878">
    <property type="entry name" value="UbiA_sf"/>
</dbReference>
<feature type="transmembrane region" description="Helical" evidence="8">
    <location>
        <begin position="88"/>
        <end position="112"/>
    </location>
</feature>
<dbReference type="GO" id="GO:0009234">
    <property type="term" value="P:menaquinone biosynthetic process"/>
    <property type="evidence" value="ECO:0007669"/>
    <property type="project" value="UniProtKB-UniPathway"/>
</dbReference>
<dbReference type="EMBL" id="AZGF01000012">
    <property type="protein sequence ID" value="KRM11998.1"/>
    <property type="molecule type" value="Genomic_DNA"/>
</dbReference>
<feature type="transmembrane region" description="Helical" evidence="8">
    <location>
        <begin position="282"/>
        <end position="303"/>
    </location>
</feature>
<dbReference type="InterPro" id="IPR026046">
    <property type="entry name" value="UBIAD1"/>
</dbReference>
<accession>A0A0R1W2H7</accession>
<feature type="transmembrane region" description="Helical" evidence="8">
    <location>
        <begin position="177"/>
        <end position="202"/>
    </location>
</feature>
<dbReference type="UniPathway" id="UPA00079"/>
<evidence type="ECO:0000256" key="3">
    <source>
        <dbReference type="ARBA" id="ARBA00022428"/>
    </source>
</evidence>
<name>A0A0R1W2H7_9LACO</name>
<comment type="subcellular location">
    <subcellularLocation>
        <location evidence="1">Membrane</location>
        <topology evidence="1">Multi-pass membrane protein</topology>
    </subcellularLocation>
</comment>
<keyword evidence="4 9" id="KW-0808">Transferase</keyword>
<evidence type="ECO:0000256" key="7">
    <source>
        <dbReference type="ARBA" id="ARBA00023136"/>
    </source>
</evidence>
<keyword evidence="10" id="KW-1185">Reference proteome</keyword>
<dbReference type="NCBIfam" id="NF004752">
    <property type="entry name" value="PRK06080.1-4"/>
    <property type="match status" value="1"/>
</dbReference>
<proteinExistence type="predicted"/>
<evidence type="ECO:0000256" key="1">
    <source>
        <dbReference type="ARBA" id="ARBA00004141"/>
    </source>
</evidence>
<dbReference type="InterPro" id="IPR000537">
    <property type="entry name" value="UbiA_prenyltransferase"/>
</dbReference>
<keyword evidence="3" id="KW-0474">Menaquinone biosynthesis</keyword>
<keyword evidence="7 8" id="KW-0472">Membrane</keyword>
<dbReference type="STRING" id="1423807.FD16_GL000367"/>
<comment type="caution">
    <text evidence="9">The sequence shown here is derived from an EMBL/GenBank/DDBJ whole genome shotgun (WGS) entry which is preliminary data.</text>
</comment>
<feature type="transmembrane region" description="Helical" evidence="8">
    <location>
        <begin position="148"/>
        <end position="171"/>
    </location>
</feature>
<feature type="transmembrane region" description="Helical" evidence="8">
    <location>
        <begin position="118"/>
        <end position="136"/>
    </location>
</feature>
<dbReference type="PANTHER" id="PTHR13929">
    <property type="entry name" value="1,4-DIHYDROXY-2-NAPHTHOATE OCTAPRENYLTRANSFERASE"/>
    <property type="match status" value="1"/>
</dbReference>
<dbReference type="Proteomes" id="UP000051820">
    <property type="component" value="Unassembled WGS sequence"/>
</dbReference>
<evidence type="ECO:0000313" key="10">
    <source>
        <dbReference type="Proteomes" id="UP000051820"/>
    </source>
</evidence>
<dbReference type="Gene3D" id="1.10.357.140">
    <property type="entry name" value="UbiA prenyltransferase"/>
    <property type="match status" value="1"/>
</dbReference>
<evidence type="ECO:0000256" key="4">
    <source>
        <dbReference type="ARBA" id="ARBA00022679"/>
    </source>
</evidence>
<evidence type="ECO:0000256" key="6">
    <source>
        <dbReference type="ARBA" id="ARBA00022989"/>
    </source>
</evidence>
<keyword evidence="5 8" id="KW-0812">Transmembrane</keyword>
<organism evidence="9 10">
    <name type="scientific">Paucilactobacillus suebicus DSM 5007 = KCTC 3549</name>
    <dbReference type="NCBI Taxonomy" id="1423807"/>
    <lineage>
        <taxon>Bacteria</taxon>
        <taxon>Bacillati</taxon>
        <taxon>Bacillota</taxon>
        <taxon>Bacilli</taxon>
        <taxon>Lactobacillales</taxon>
        <taxon>Lactobacillaceae</taxon>
        <taxon>Paucilactobacillus</taxon>
    </lineage>
</organism>
<dbReference type="eggNOG" id="COG1575">
    <property type="taxonomic scope" value="Bacteria"/>
</dbReference>
<reference evidence="9 10" key="1">
    <citation type="journal article" date="2015" name="Genome Announc.">
        <title>Expanding the biotechnology potential of lactobacilli through comparative genomics of 213 strains and associated genera.</title>
        <authorList>
            <person name="Sun Z."/>
            <person name="Harris H.M."/>
            <person name="McCann A."/>
            <person name="Guo C."/>
            <person name="Argimon S."/>
            <person name="Zhang W."/>
            <person name="Yang X."/>
            <person name="Jeffery I.B."/>
            <person name="Cooney J.C."/>
            <person name="Kagawa T.F."/>
            <person name="Liu W."/>
            <person name="Song Y."/>
            <person name="Salvetti E."/>
            <person name="Wrobel A."/>
            <person name="Rasinkangas P."/>
            <person name="Parkhill J."/>
            <person name="Rea M.C."/>
            <person name="O'Sullivan O."/>
            <person name="Ritari J."/>
            <person name="Douillard F.P."/>
            <person name="Paul Ross R."/>
            <person name="Yang R."/>
            <person name="Briner A.E."/>
            <person name="Felis G.E."/>
            <person name="de Vos W.M."/>
            <person name="Barrangou R."/>
            <person name="Klaenhammer T.R."/>
            <person name="Caufield P.W."/>
            <person name="Cui Y."/>
            <person name="Zhang H."/>
            <person name="O'Toole P.W."/>
        </authorList>
    </citation>
    <scope>NUCLEOTIDE SEQUENCE [LARGE SCALE GENOMIC DNA]</scope>
    <source>
        <strain evidence="9 10">DSM 5007</strain>
    </source>
</reference>
<dbReference type="PATRIC" id="fig|1423807.3.peg.372"/>
<evidence type="ECO:0000256" key="2">
    <source>
        <dbReference type="ARBA" id="ARBA00004863"/>
    </source>
</evidence>
<dbReference type="AlphaFoldDB" id="A0A0R1W2H7"/>
<evidence type="ECO:0000313" key="9">
    <source>
        <dbReference type="EMBL" id="KRM11998.1"/>
    </source>
</evidence>
<feature type="transmembrane region" description="Helical" evidence="8">
    <location>
        <begin position="40"/>
        <end position="58"/>
    </location>
</feature>
<keyword evidence="6 8" id="KW-1133">Transmembrane helix</keyword>
<dbReference type="CDD" id="cd13962">
    <property type="entry name" value="PT_UbiA_UBIAD1"/>
    <property type="match status" value="1"/>
</dbReference>
<dbReference type="GO" id="GO:0004659">
    <property type="term" value="F:prenyltransferase activity"/>
    <property type="evidence" value="ECO:0007669"/>
    <property type="project" value="InterPro"/>
</dbReference>
<dbReference type="Pfam" id="PF01040">
    <property type="entry name" value="UbiA"/>
    <property type="match status" value="1"/>
</dbReference>
<dbReference type="GO" id="GO:0016020">
    <property type="term" value="C:membrane"/>
    <property type="evidence" value="ECO:0007669"/>
    <property type="project" value="UniProtKB-SubCell"/>
</dbReference>
<evidence type="ECO:0000256" key="8">
    <source>
        <dbReference type="SAM" id="Phobius"/>
    </source>
</evidence>
<feature type="transmembrane region" description="Helical" evidence="8">
    <location>
        <begin position="223"/>
        <end position="244"/>
    </location>
</feature>
<evidence type="ECO:0000256" key="5">
    <source>
        <dbReference type="ARBA" id="ARBA00022692"/>
    </source>
</evidence>
<feature type="transmembrane region" description="Helical" evidence="8">
    <location>
        <begin position="250"/>
        <end position="270"/>
    </location>
</feature>
<comment type="pathway">
    <text evidence="2">Quinol/quinone metabolism; menaquinone biosynthesis.</text>
</comment>